<dbReference type="Pfam" id="PF13479">
    <property type="entry name" value="AAA_24"/>
    <property type="match status" value="1"/>
</dbReference>
<name>A0AAP9JJE3_GLUTH</name>
<reference evidence="1 2" key="1">
    <citation type="submission" date="2019-08" db="EMBL/GenBank/DDBJ databases">
        <title>Gluconobacter frateurii HD924 genome.</title>
        <authorList>
            <person name="Liu Y."/>
            <person name="Zhang P."/>
        </authorList>
    </citation>
    <scope>NUCLEOTIDE SEQUENCE [LARGE SCALE GENOMIC DNA]</scope>
    <source>
        <strain evidence="1 2">HD924</strain>
    </source>
</reference>
<dbReference type="RefSeq" id="WP_148620981.1">
    <property type="nucleotide sequence ID" value="NZ_CP043043.1"/>
</dbReference>
<dbReference type="SUPFAM" id="SSF52540">
    <property type="entry name" value="P-loop containing nucleoside triphosphate hydrolases"/>
    <property type="match status" value="1"/>
</dbReference>
<dbReference type="EMBL" id="CP043043">
    <property type="protein sequence ID" value="QEH97324.1"/>
    <property type="molecule type" value="Genomic_DNA"/>
</dbReference>
<proteinExistence type="predicted"/>
<dbReference type="AlphaFoldDB" id="A0AAP9JJE3"/>
<evidence type="ECO:0000313" key="2">
    <source>
        <dbReference type="Proteomes" id="UP000323560"/>
    </source>
</evidence>
<dbReference type="Proteomes" id="UP000323560">
    <property type="component" value="Chromosome"/>
</dbReference>
<accession>A0AAP9JJE3</accession>
<protein>
    <submittedName>
        <fullName evidence="1">AAA family ATPase</fullName>
    </submittedName>
</protein>
<dbReference type="InterPro" id="IPR027417">
    <property type="entry name" value="P-loop_NTPase"/>
</dbReference>
<sequence length="346" mass="38125">MTFTIRPAVRSKIGLLFGIAGASGSGKTFSALTLAEGIKGKDGKIAVIDTEAGRALHYAPKPGDTANPAKGTFDFLHLDFPAPFTPSRYVEAIKAAEDAGATVIVIDSMSHEWDGEGGCSDMAEQAAIAAATDRNGAVQAWKVDAMTAPSWKKPKQLHKRMMAKLIQTRTHLIFCLRAQEKIKFEKVRNEQTGKEKNEIRQLGFMPICEKSFMFELSGSMTMHPETPGQPRYDLQRKLNHDLQQIFPHGEQITIEKGERLRCWADTGEDRPPVDRIAEGVRELVETIQDASTMEALEAITGDKETIRRRKWLADNNRVDLADRITTAVNEALAAFSEDEGEEGAAA</sequence>
<evidence type="ECO:0000313" key="1">
    <source>
        <dbReference type="EMBL" id="QEH97324.1"/>
    </source>
</evidence>
<gene>
    <name evidence="1" type="ORF">FXF46_14480</name>
</gene>
<dbReference type="KEGG" id="gti:FXF46_14480"/>
<organism evidence="1 2">
    <name type="scientific">Gluconobacter thailandicus</name>
    <dbReference type="NCBI Taxonomy" id="257438"/>
    <lineage>
        <taxon>Bacteria</taxon>
        <taxon>Pseudomonadati</taxon>
        <taxon>Pseudomonadota</taxon>
        <taxon>Alphaproteobacteria</taxon>
        <taxon>Acetobacterales</taxon>
        <taxon>Acetobacteraceae</taxon>
        <taxon>Gluconobacter</taxon>
    </lineage>
</organism>
<dbReference type="Gene3D" id="3.40.50.300">
    <property type="entry name" value="P-loop containing nucleotide triphosphate hydrolases"/>
    <property type="match status" value="1"/>
</dbReference>